<dbReference type="GO" id="GO:0004029">
    <property type="term" value="F:aldehyde dehydrogenase (NAD+) activity"/>
    <property type="evidence" value="ECO:0007669"/>
    <property type="project" value="TreeGrafter"/>
</dbReference>
<keyword evidence="3" id="KW-1185">Reference proteome</keyword>
<dbReference type="PANTHER" id="PTHR48079">
    <property type="entry name" value="PROTEIN YEEZ"/>
    <property type="match status" value="1"/>
</dbReference>
<comment type="caution">
    <text evidence="2">The sequence shown here is derived from an EMBL/GenBank/DDBJ whole genome shotgun (WGS) entry which is preliminary data.</text>
</comment>
<dbReference type="RefSeq" id="WP_281426586.1">
    <property type="nucleotide sequence ID" value="NZ_CAJVAS010000001.1"/>
</dbReference>
<dbReference type="GO" id="GO:0005737">
    <property type="term" value="C:cytoplasm"/>
    <property type="evidence" value="ECO:0007669"/>
    <property type="project" value="TreeGrafter"/>
</dbReference>
<dbReference type="CDD" id="cd05228">
    <property type="entry name" value="AR_FR_like_1_SDR_e"/>
    <property type="match status" value="1"/>
</dbReference>
<name>A0A916JSA0_9BACL</name>
<dbReference type="EMBL" id="CAJVAS010000001">
    <property type="protein sequence ID" value="CAG7598994.1"/>
    <property type="molecule type" value="Genomic_DNA"/>
</dbReference>
<evidence type="ECO:0000313" key="3">
    <source>
        <dbReference type="Proteomes" id="UP000693672"/>
    </source>
</evidence>
<dbReference type="PANTHER" id="PTHR48079:SF6">
    <property type="entry name" value="NAD(P)-BINDING DOMAIN-CONTAINING PROTEIN-RELATED"/>
    <property type="match status" value="1"/>
</dbReference>
<dbReference type="EC" id="1.1.1.271" evidence="2"/>
<protein>
    <submittedName>
        <fullName evidence="2">GDP-L-fucose synthase</fullName>
        <ecNumber evidence="2">1.1.1.271</ecNumber>
    </submittedName>
</protein>
<reference evidence="2" key="1">
    <citation type="submission" date="2021-06" db="EMBL/GenBank/DDBJ databases">
        <authorList>
            <person name="Criscuolo A."/>
        </authorList>
    </citation>
    <scope>NUCLEOTIDE SEQUENCE</scope>
    <source>
        <strain evidence="2">CIP111600</strain>
    </source>
</reference>
<gene>
    <name evidence="2" type="primary">fcl_1</name>
    <name evidence="2" type="ORF">PAESOLCIP111_00275</name>
</gene>
<sequence>MRAFVTGSTGLLGNNLVRLLIREGYEVKALARNRIKAEAMLGGTGAEIVVGDMGDVDAFAPALKGCDVLFHTAAYFREAFERKSEHWPMLQRINIDNTLRLFELAQRHEVGTVIHTSSNATIRKRTDGKASEESDVLLPSKAPTPYARSKILGDKAIAEYVSQTQLPVMTVLPAWMFGPGDAAPTSSGRFVLDYLNRRLQGVFDTGFDVVDARDVAAAMLAAVSKGKPGERYILAAHHTSLAELCQVLGRVTGVEEPKRSVSRPMIYTVAWFSQTMAALFGKETNLTVDSVRVLTMMHRTSSAKAALELGVQFRPLEATLRDTADWLRLDPKGS</sequence>
<dbReference type="AlphaFoldDB" id="A0A916JSA0"/>
<proteinExistence type="predicted"/>
<dbReference type="InterPro" id="IPR051783">
    <property type="entry name" value="NAD(P)-dependent_oxidoreduct"/>
</dbReference>
<feature type="domain" description="NAD-dependent epimerase/dehydratase" evidence="1">
    <location>
        <begin position="4"/>
        <end position="234"/>
    </location>
</feature>
<organism evidence="2 3">
    <name type="scientific">Paenibacillus solanacearum</name>
    <dbReference type="NCBI Taxonomy" id="2048548"/>
    <lineage>
        <taxon>Bacteria</taxon>
        <taxon>Bacillati</taxon>
        <taxon>Bacillota</taxon>
        <taxon>Bacilli</taxon>
        <taxon>Bacillales</taxon>
        <taxon>Paenibacillaceae</taxon>
        <taxon>Paenibacillus</taxon>
    </lineage>
</organism>
<dbReference type="InterPro" id="IPR001509">
    <property type="entry name" value="Epimerase_deHydtase"/>
</dbReference>
<dbReference type="GO" id="GO:0050577">
    <property type="term" value="F:GDP-L-fucose synthase activity"/>
    <property type="evidence" value="ECO:0007669"/>
    <property type="project" value="UniProtKB-EC"/>
</dbReference>
<dbReference type="Pfam" id="PF01370">
    <property type="entry name" value="Epimerase"/>
    <property type="match status" value="1"/>
</dbReference>
<evidence type="ECO:0000313" key="2">
    <source>
        <dbReference type="EMBL" id="CAG7598994.1"/>
    </source>
</evidence>
<accession>A0A916JSA0</accession>
<dbReference type="Proteomes" id="UP000693672">
    <property type="component" value="Unassembled WGS sequence"/>
</dbReference>
<keyword evidence="2" id="KW-0560">Oxidoreductase</keyword>
<evidence type="ECO:0000259" key="1">
    <source>
        <dbReference type="Pfam" id="PF01370"/>
    </source>
</evidence>